<dbReference type="HOGENOM" id="CLU_025443_4_0_11"/>
<dbReference type="STRING" id="504474.cu1873"/>
<dbReference type="Pfam" id="PF00149">
    <property type="entry name" value="Metallophos"/>
    <property type="match status" value="1"/>
</dbReference>
<keyword evidence="1" id="KW-1133">Transmembrane helix</keyword>
<keyword evidence="1" id="KW-0472">Membrane</keyword>
<dbReference type="EMBL" id="AM942444">
    <property type="protein sequence ID" value="CAQ05832.1"/>
    <property type="molecule type" value="Genomic_DNA"/>
</dbReference>
<protein>
    <submittedName>
        <fullName evidence="3">Putative secreted protein</fullName>
    </submittedName>
</protein>
<dbReference type="AlphaFoldDB" id="B1VI32"/>
<dbReference type="InterPro" id="IPR029052">
    <property type="entry name" value="Metallo-depent_PP-like"/>
</dbReference>
<feature type="domain" description="Calcineurin-like phosphoesterase" evidence="2">
    <location>
        <begin position="117"/>
        <end position="311"/>
    </location>
</feature>
<dbReference type="GO" id="GO:0008758">
    <property type="term" value="F:UDP-2,3-diacylglucosamine hydrolase activity"/>
    <property type="evidence" value="ECO:0007669"/>
    <property type="project" value="TreeGrafter"/>
</dbReference>
<dbReference type="Proteomes" id="UP000001727">
    <property type="component" value="Chromosome"/>
</dbReference>
<dbReference type="PANTHER" id="PTHR31302:SF20">
    <property type="entry name" value="CONSERVED PROTEIN"/>
    <property type="match status" value="1"/>
</dbReference>
<name>B1VI32_CORU7</name>
<accession>B1VI32</accession>
<dbReference type="GO" id="GO:0016020">
    <property type="term" value="C:membrane"/>
    <property type="evidence" value="ECO:0007669"/>
    <property type="project" value="GOC"/>
</dbReference>
<dbReference type="SUPFAM" id="SSF56300">
    <property type="entry name" value="Metallo-dependent phosphatases"/>
    <property type="match status" value="1"/>
</dbReference>
<organism evidence="3 4">
    <name type="scientific">Corynebacterium urealyticum (strain ATCC 43042 / DSM 7109)</name>
    <dbReference type="NCBI Taxonomy" id="504474"/>
    <lineage>
        <taxon>Bacteria</taxon>
        <taxon>Bacillati</taxon>
        <taxon>Actinomycetota</taxon>
        <taxon>Actinomycetes</taxon>
        <taxon>Mycobacteriales</taxon>
        <taxon>Corynebacteriaceae</taxon>
        <taxon>Corynebacterium</taxon>
    </lineage>
</organism>
<keyword evidence="1" id="KW-0812">Transmembrane</keyword>
<proteinExistence type="predicted"/>
<evidence type="ECO:0000256" key="1">
    <source>
        <dbReference type="SAM" id="Phobius"/>
    </source>
</evidence>
<reference evidence="3 4" key="1">
    <citation type="journal article" date="2008" name="J. Biotechnol.">
        <title>The lifestyle of Corynebacterium urealyticum derived from its complete genome sequence established by pyrosequencing.</title>
        <authorList>
            <person name="Tauch A."/>
            <person name="Trost E."/>
            <person name="Tilker A."/>
            <person name="Ludewig U."/>
            <person name="Schneiker S."/>
            <person name="Goesmann A."/>
            <person name="Arnold W."/>
            <person name="Bekel T."/>
            <person name="Brinkrolf K."/>
            <person name="Brune I."/>
            <person name="Goetker S."/>
            <person name="Kalinowski J."/>
            <person name="Kamp P.-B."/>
            <person name="Lobo F.P."/>
            <person name="Viehoever P."/>
            <person name="Weisshaar B."/>
            <person name="Soriano F."/>
            <person name="Droege M."/>
            <person name="Puehler A."/>
        </authorList>
    </citation>
    <scope>NUCLEOTIDE SEQUENCE [LARGE SCALE GENOMIC DNA]</scope>
    <source>
        <strain evidence="4">ATCC 43042 / DSM 7109</strain>
    </source>
</reference>
<sequence>MVGYSGRHTCYWRAADRLEPVLKRKTSKFRARLPRTPWVVGKPSAPLGIDVLKKKMGNGNRTAARVSRTIGAGVAGLVAAGAGVLLAANREIRQFELKEVTVPLLEPGTLPSHWDSLRILHVSDLHMLADQRLKQSWVAGLIELDPDLVVNTGDNLGEDEAVPGVLSALGPLFERPGVFVFGSNDYFAPKPVNPFIYLLGKKRKPSRVQLPWRGMRAAFLEHGWQDATHARLEFPLGTDAPVGSGEPKMIRLAVTGVDDPHHDLADYSQVAGAPNADADLSIGLSHSPEPAVLDQFAADGYQLVLSGHTHGGQLCLPGSRAIVTNCGIDRSRAQGLSRWTERTWLHVTNGLGNSKYVPFRIFCRPSATLIHVVERED</sequence>
<dbReference type="KEGG" id="cur:cu1873"/>
<evidence type="ECO:0000259" key="2">
    <source>
        <dbReference type="Pfam" id="PF00149"/>
    </source>
</evidence>
<dbReference type="Gene3D" id="3.60.21.10">
    <property type="match status" value="1"/>
</dbReference>
<evidence type="ECO:0000313" key="4">
    <source>
        <dbReference type="Proteomes" id="UP000001727"/>
    </source>
</evidence>
<dbReference type="PANTHER" id="PTHR31302">
    <property type="entry name" value="TRANSMEMBRANE PROTEIN WITH METALLOPHOSPHOESTERASE DOMAIN-RELATED"/>
    <property type="match status" value="1"/>
</dbReference>
<evidence type="ECO:0000313" key="3">
    <source>
        <dbReference type="EMBL" id="CAQ05832.1"/>
    </source>
</evidence>
<dbReference type="InterPro" id="IPR051158">
    <property type="entry name" value="Metallophosphoesterase_sf"/>
</dbReference>
<keyword evidence="4" id="KW-1185">Reference proteome</keyword>
<dbReference type="InterPro" id="IPR004843">
    <property type="entry name" value="Calcineurin-like_PHP"/>
</dbReference>
<dbReference type="eggNOG" id="COG1408">
    <property type="taxonomic scope" value="Bacteria"/>
</dbReference>
<gene>
    <name evidence="3" type="ordered locus">cu1873</name>
</gene>
<feature type="transmembrane region" description="Helical" evidence="1">
    <location>
        <begin position="70"/>
        <end position="88"/>
    </location>
</feature>
<dbReference type="GO" id="GO:0009245">
    <property type="term" value="P:lipid A biosynthetic process"/>
    <property type="evidence" value="ECO:0007669"/>
    <property type="project" value="TreeGrafter"/>
</dbReference>